<comment type="caution">
    <text evidence="1">The sequence shown here is derived from an EMBL/GenBank/DDBJ whole genome shotgun (WGS) entry which is preliminary data.</text>
</comment>
<keyword evidence="2" id="KW-1185">Reference proteome</keyword>
<dbReference type="Proteomes" id="UP001596978">
    <property type="component" value="Unassembled WGS sequence"/>
</dbReference>
<accession>A0ABW3D059</accession>
<evidence type="ECO:0008006" key="3">
    <source>
        <dbReference type="Google" id="ProtNLM"/>
    </source>
</evidence>
<reference evidence="2" key="1">
    <citation type="journal article" date="2019" name="Int. J. Syst. Evol. Microbiol.">
        <title>The Global Catalogue of Microorganisms (GCM) 10K type strain sequencing project: providing services to taxonomists for standard genome sequencing and annotation.</title>
        <authorList>
            <consortium name="The Broad Institute Genomics Platform"/>
            <consortium name="The Broad Institute Genome Sequencing Center for Infectious Disease"/>
            <person name="Wu L."/>
            <person name="Ma J."/>
        </authorList>
    </citation>
    <scope>NUCLEOTIDE SEQUENCE [LARGE SCALE GENOMIC DNA]</scope>
    <source>
        <strain evidence="2">CCUG 62952</strain>
    </source>
</reference>
<protein>
    <recommendedName>
        <fullName evidence="3">Lipoprotein</fullName>
    </recommendedName>
</protein>
<organism evidence="1 2">
    <name type="scientific">Sungkyunkwania multivorans</name>
    <dbReference type="NCBI Taxonomy" id="1173618"/>
    <lineage>
        <taxon>Bacteria</taxon>
        <taxon>Pseudomonadati</taxon>
        <taxon>Bacteroidota</taxon>
        <taxon>Flavobacteriia</taxon>
        <taxon>Flavobacteriales</taxon>
        <taxon>Flavobacteriaceae</taxon>
        <taxon>Sungkyunkwania</taxon>
    </lineage>
</organism>
<sequence length="174" mass="19957">MIRKTTFYALLICLSSCVTLRVNKPPEVENFYIANKKELKGLKLDKDRKAFVFENPGTEIDFKQFIAKKHGLENFKFSKTYTITENGANLNISVETPTVNEQSHTLDLLTPIISKAVSNENRRAEYSEDEKSYSFIAISVADDYGNDCLSTDSLFRNIAVDYLRSLKDEYLNTW</sequence>
<evidence type="ECO:0000313" key="2">
    <source>
        <dbReference type="Proteomes" id="UP001596978"/>
    </source>
</evidence>
<gene>
    <name evidence="1" type="ORF">ACFQ1M_13225</name>
</gene>
<evidence type="ECO:0000313" key="1">
    <source>
        <dbReference type="EMBL" id="MFD0863171.1"/>
    </source>
</evidence>
<dbReference type="RefSeq" id="WP_386408971.1">
    <property type="nucleotide sequence ID" value="NZ_JBHTJH010000017.1"/>
</dbReference>
<proteinExistence type="predicted"/>
<dbReference type="EMBL" id="JBHTJH010000017">
    <property type="protein sequence ID" value="MFD0863171.1"/>
    <property type="molecule type" value="Genomic_DNA"/>
</dbReference>
<name>A0ABW3D059_9FLAO</name>